<dbReference type="Pfam" id="PF15485">
    <property type="entry name" value="DUF4643"/>
    <property type="match status" value="1"/>
</dbReference>
<accession>A0ABV0QNP1</accession>
<dbReference type="EMBL" id="JAHRIN010017665">
    <property type="protein sequence ID" value="MEQ2197441.1"/>
    <property type="molecule type" value="Genomic_DNA"/>
</dbReference>
<gene>
    <name evidence="2" type="ORF">XENOCAPTIV_029510</name>
</gene>
<dbReference type="PANTHER" id="PTHR38004:SF1">
    <property type="entry name" value="PROLINE-RICH PROTEIN 33"/>
    <property type="match status" value="1"/>
</dbReference>
<name>A0ABV0QNP1_9TELE</name>
<comment type="caution">
    <text evidence="2">The sequence shown here is derived from an EMBL/GenBank/DDBJ whole genome shotgun (WGS) entry which is preliminary data.</text>
</comment>
<feature type="region of interest" description="Disordered" evidence="1">
    <location>
        <begin position="376"/>
        <end position="411"/>
    </location>
</feature>
<dbReference type="InterPro" id="IPR028004">
    <property type="entry name" value="DUF4643"/>
</dbReference>
<reference evidence="2 3" key="1">
    <citation type="submission" date="2021-06" db="EMBL/GenBank/DDBJ databases">
        <authorList>
            <person name="Palmer J.M."/>
        </authorList>
    </citation>
    <scope>NUCLEOTIDE SEQUENCE [LARGE SCALE GENOMIC DNA]</scope>
    <source>
        <strain evidence="2 3">XC_2019</strain>
        <tissue evidence="2">Muscle</tissue>
    </source>
</reference>
<keyword evidence="3" id="KW-1185">Reference proteome</keyword>
<feature type="region of interest" description="Disordered" evidence="1">
    <location>
        <begin position="207"/>
        <end position="238"/>
    </location>
</feature>
<dbReference type="PANTHER" id="PTHR38004">
    <property type="entry name" value="PROLINE-RICH PROTEIN 33"/>
    <property type="match status" value="1"/>
</dbReference>
<organism evidence="2 3">
    <name type="scientific">Xenoophorus captivus</name>
    <dbReference type="NCBI Taxonomy" id="1517983"/>
    <lineage>
        <taxon>Eukaryota</taxon>
        <taxon>Metazoa</taxon>
        <taxon>Chordata</taxon>
        <taxon>Craniata</taxon>
        <taxon>Vertebrata</taxon>
        <taxon>Euteleostomi</taxon>
        <taxon>Actinopterygii</taxon>
        <taxon>Neopterygii</taxon>
        <taxon>Teleostei</taxon>
        <taxon>Neoteleostei</taxon>
        <taxon>Acanthomorphata</taxon>
        <taxon>Ovalentaria</taxon>
        <taxon>Atherinomorphae</taxon>
        <taxon>Cyprinodontiformes</taxon>
        <taxon>Goodeidae</taxon>
        <taxon>Xenoophorus</taxon>
    </lineage>
</organism>
<feature type="compositionally biased region" description="Basic residues" evidence="1">
    <location>
        <begin position="33"/>
        <end position="44"/>
    </location>
</feature>
<feature type="compositionally biased region" description="Polar residues" evidence="1">
    <location>
        <begin position="392"/>
        <end position="403"/>
    </location>
</feature>
<feature type="compositionally biased region" description="Polar residues" evidence="1">
    <location>
        <begin position="224"/>
        <end position="238"/>
    </location>
</feature>
<feature type="compositionally biased region" description="Basic and acidic residues" evidence="1">
    <location>
        <begin position="428"/>
        <end position="437"/>
    </location>
</feature>
<proteinExistence type="predicted"/>
<evidence type="ECO:0000313" key="2">
    <source>
        <dbReference type="EMBL" id="MEQ2197441.1"/>
    </source>
</evidence>
<evidence type="ECO:0000256" key="1">
    <source>
        <dbReference type="SAM" id="MobiDB-lite"/>
    </source>
</evidence>
<feature type="region of interest" description="Disordered" evidence="1">
    <location>
        <begin position="558"/>
        <end position="584"/>
    </location>
</feature>
<evidence type="ECO:0000313" key="3">
    <source>
        <dbReference type="Proteomes" id="UP001434883"/>
    </source>
</evidence>
<feature type="region of interest" description="Disordered" evidence="1">
    <location>
        <begin position="1"/>
        <end position="57"/>
    </location>
</feature>
<feature type="region of interest" description="Disordered" evidence="1">
    <location>
        <begin position="324"/>
        <end position="351"/>
    </location>
</feature>
<feature type="region of interest" description="Disordered" evidence="1">
    <location>
        <begin position="285"/>
        <end position="306"/>
    </location>
</feature>
<feature type="region of interest" description="Disordered" evidence="1">
    <location>
        <begin position="428"/>
        <end position="451"/>
    </location>
</feature>
<dbReference type="Proteomes" id="UP001434883">
    <property type="component" value="Unassembled WGS sequence"/>
</dbReference>
<sequence length="584" mass="63388">MEVYYNNGLEPDLSQQYPPPLLPKPGKDNARLQKLKKKRAKKKGSLSQTPIPFRSCLSPVNEASTDLEHSDQCSPPRTPESVYISDSCVSSFPSGFFYDHHVASFPYPHSSANGQTNSFHPLSHPAGIRTSEPQVAPLYECSSFLFDDASPFIVPPLTSSTLHEQISAPCLPPAFSMTSNSHGSVTTISPVAMSQCSPKISTHSLTLSAAPSNSMPGRAPPTPSISMQGSQSPSQGFSTYRPPVVEARKSLTSLLETQMSLAKNTPSLIKPESSVSLINPMQASSHLNNDETLESGSLDKTETDTVMKPSIVKDAVIDSATPASLPQASVSVKAPPPNRGTSPSSQLKAGLKGKDILKAISTPKKAPAVESFMKSMTSTASSITKKKLEPEGTSTSSTEQKPTQKPKVLKGKLSGWTRLKKHMVVEPEEPRFPDTVDKPQVTSSGTDGMPPAIQDVNQEVAQNKEGPKALKMWDALLFQMFSTKDKIMHQINSNKKDPEKTKSSKDEQVVVPSFVNRLPILLYSPRFDARKLKEAAEKPLTKIAAAFEIGLIKRKSQEEERKDFNRTAKGFGPTKNDVNDEAHA</sequence>
<protein>
    <submittedName>
        <fullName evidence="2">Uncharacterized protein</fullName>
    </submittedName>
</protein>